<sequence length="286" mass="32351">MAHAPHLRRLWIGIDFPMLQCTDWSKLTHLSVYPYIQGVNLDDIMVILSMSPNFGLFNLEGVFEADTLLRPLFLTKLRRLTISNHFTGSPAITNRFLDLFTVAVLQEFSLVEGRSWAHDSWPTVYPSIGDLFLRSSCPLLKLSIEISYNGFRLPEGHARSMLGLLRSMTDLGELTLLNGDLLNALSVISPTSDVICPSLTRIRFRDAYSAFSAEKALVDFLSVRSPPPLCPVTPLGVVLDDPRPHLPSRLAQFGQKIQFRPSYRISNMQDFQTRGRLELRGWEDMT</sequence>
<dbReference type="OrthoDB" id="3365698at2759"/>
<organism evidence="1 2">
    <name type="scientific">Tetrapyrgos nigripes</name>
    <dbReference type="NCBI Taxonomy" id="182062"/>
    <lineage>
        <taxon>Eukaryota</taxon>
        <taxon>Fungi</taxon>
        <taxon>Dikarya</taxon>
        <taxon>Basidiomycota</taxon>
        <taxon>Agaricomycotina</taxon>
        <taxon>Agaricomycetes</taxon>
        <taxon>Agaricomycetidae</taxon>
        <taxon>Agaricales</taxon>
        <taxon>Marasmiineae</taxon>
        <taxon>Marasmiaceae</taxon>
        <taxon>Tetrapyrgos</taxon>
    </lineage>
</organism>
<reference evidence="1 2" key="1">
    <citation type="journal article" date="2020" name="ISME J.">
        <title>Uncovering the hidden diversity of litter-decomposition mechanisms in mushroom-forming fungi.</title>
        <authorList>
            <person name="Floudas D."/>
            <person name="Bentzer J."/>
            <person name="Ahren D."/>
            <person name="Johansson T."/>
            <person name="Persson P."/>
            <person name="Tunlid A."/>
        </authorList>
    </citation>
    <scope>NUCLEOTIDE SEQUENCE [LARGE SCALE GENOMIC DNA]</scope>
    <source>
        <strain evidence="1 2">CBS 291.85</strain>
    </source>
</reference>
<evidence type="ECO:0000313" key="2">
    <source>
        <dbReference type="Proteomes" id="UP000559256"/>
    </source>
</evidence>
<keyword evidence="2" id="KW-1185">Reference proteome</keyword>
<comment type="caution">
    <text evidence="1">The sequence shown here is derived from an EMBL/GenBank/DDBJ whole genome shotgun (WGS) entry which is preliminary data.</text>
</comment>
<name>A0A8H5GXW6_9AGAR</name>
<accession>A0A8H5GXW6</accession>
<dbReference type="EMBL" id="JAACJM010000004">
    <property type="protein sequence ID" value="KAF5372955.1"/>
    <property type="molecule type" value="Genomic_DNA"/>
</dbReference>
<dbReference type="Proteomes" id="UP000559256">
    <property type="component" value="Unassembled WGS sequence"/>
</dbReference>
<protein>
    <submittedName>
        <fullName evidence="1">Uncharacterized protein</fullName>
    </submittedName>
</protein>
<evidence type="ECO:0000313" key="1">
    <source>
        <dbReference type="EMBL" id="KAF5372955.1"/>
    </source>
</evidence>
<proteinExistence type="predicted"/>
<gene>
    <name evidence="1" type="ORF">D9758_001576</name>
</gene>
<dbReference type="AlphaFoldDB" id="A0A8H5GXW6"/>